<comment type="caution">
    <text evidence="2">The sequence shown here is derived from an EMBL/GenBank/DDBJ whole genome shotgun (WGS) entry which is preliminary data.</text>
</comment>
<keyword evidence="3" id="KW-1185">Reference proteome</keyword>
<name>A0AAV6V4H6_9ARAC</name>
<dbReference type="AlphaFoldDB" id="A0AAV6V4H6"/>
<sequence length="69" mass="7399">MVSTAEMSHIAPHTMDTSYQGASLNKLSVFTGMVAHPSTSARCFVSRNHLGTQPERIPSAPMVNQEGTP</sequence>
<organism evidence="2 3">
    <name type="scientific">Oedothorax gibbosus</name>
    <dbReference type="NCBI Taxonomy" id="931172"/>
    <lineage>
        <taxon>Eukaryota</taxon>
        <taxon>Metazoa</taxon>
        <taxon>Ecdysozoa</taxon>
        <taxon>Arthropoda</taxon>
        <taxon>Chelicerata</taxon>
        <taxon>Arachnida</taxon>
        <taxon>Araneae</taxon>
        <taxon>Araneomorphae</taxon>
        <taxon>Entelegynae</taxon>
        <taxon>Araneoidea</taxon>
        <taxon>Linyphiidae</taxon>
        <taxon>Erigoninae</taxon>
        <taxon>Oedothorax</taxon>
    </lineage>
</organism>
<dbReference type="Proteomes" id="UP000827092">
    <property type="component" value="Unassembled WGS sequence"/>
</dbReference>
<gene>
    <name evidence="2" type="ORF">JTE90_005845</name>
</gene>
<reference evidence="2 3" key="1">
    <citation type="journal article" date="2022" name="Nat. Ecol. Evol.">
        <title>A masculinizing supergene underlies an exaggerated male reproductive morph in a spider.</title>
        <authorList>
            <person name="Hendrickx F."/>
            <person name="De Corte Z."/>
            <person name="Sonet G."/>
            <person name="Van Belleghem S.M."/>
            <person name="Kostlbacher S."/>
            <person name="Vangestel C."/>
        </authorList>
    </citation>
    <scope>NUCLEOTIDE SEQUENCE [LARGE SCALE GENOMIC DNA]</scope>
    <source>
        <strain evidence="2">W744_W776</strain>
    </source>
</reference>
<protein>
    <submittedName>
        <fullName evidence="2">Uncharacterized protein</fullName>
    </submittedName>
</protein>
<feature type="region of interest" description="Disordered" evidence="1">
    <location>
        <begin position="50"/>
        <end position="69"/>
    </location>
</feature>
<evidence type="ECO:0000256" key="1">
    <source>
        <dbReference type="SAM" id="MobiDB-lite"/>
    </source>
</evidence>
<evidence type="ECO:0000313" key="2">
    <source>
        <dbReference type="EMBL" id="KAG8190809.1"/>
    </source>
</evidence>
<evidence type="ECO:0000313" key="3">
    <source>
        <dbReference type="Proteomes" id="UP000827092"/>
    </source>
</evidence>
<proteinExistence type="predicted"/>
<accession>A0AAV6V4H6</accession>
<dbReference type="EMBL" id="JAFNEN010000174">
    <property type="protein sequence ID" value="KAG8190809.1"/>
    <property type="molecule type" value="Genomic_DNA"/>
</dbReference>